<evidence type="ECO:0000313" key="1">
    <source>
        <dbReference type="EMBL" id="OGL77710.1"/>
    </source>
</evidence>
<dbReference type="EMBL" id="MGEF01000053">
    <property type="protein sequence ID" value="OGL77710.1"/>
    <property type="molecule type" value="Genomic_DNA"/>
</dbReference>
<accession>A0A1F7UHD5</accession>
<organism evidence="1 2">
    <name type="scientific">Candidatus Uhrbacteria bacterium RIFCSPHIGHO2_12_FULL_54_23</name>
    <dbReference type="NCBI Taxonomy" id="1802397"/>
    <lineage>
        <taxon>Bacteria</taxon>
        <taxon>Candidatus Uhriibacteriota</taxon>
    </lineage>
</organism>
<name>A0A1F7UHD5_9BACT</name>
<dbReference type="AlphaFoldDB" id="A0A1F7UHD5"/>
<proteinExistence type="predicted"/>
<reference evidence="1 2" key="1">
    <citation type="journal article" date="2016" name="Nat. Commun.">
        <title>Thousands of microbial genomes shed light on interconnected biogeochemical processes in an aquifer system.</title>
        <authorList>
            <person name="Anantharaman K."/>
            <person name="Brown C.T."/>
            <person name="Hug L.A."/>
            <person name="Sharon I."/>
            <person name="Castelle C.J."/>
            <person name="Probst A.J."/>
            <person name="Thomas B.C."/>
            <person name="Singh A."/>
            <person name="Wilkins M.J."/>
            <person name="Karaoz U."/>
            <person name="Brodie E.L."/>
            <person name="Williams K.H."/>
            <person name="Hubbard S.S."/>
            <person name="Banfield J.F."/>
        </authorList>
    </citation>
    <scope>NUCLEOTIDE SEQUENCE [LARGE SCALE GENOMIC DNA]</scope>
</reference>
<dbReference type="STRING" id="1802397.A3J43_04435"/>
<sequence length="83" mass="10122">MAKVLEKRTNILFDMKLWNKLTRLASERERSVGDLVRTAVTRTYFSDHINRERREAFERIMKLRTVSKEKIDYEELINYGRER</sequence>
<evidence type="ECO:0008006" key="3">
    <source>
        <dbReference type="Google" id="ProtNLM"/>
    </source>
</evidence>
<evidence type="ECO:0000313" key="2">
    <source>
        <dbReference type="Proteomes" id="UP000176604"/>
    </source>
</evidence>
<protein>
    <recommendedName>
        <fullName evidence="3">Ribbon-helix-helix protein CopG domain-containing protein</fullName>
    </recommendedName>
</protein>
<comment type="caution">
    <text evidence="1">The sequence shown here is derived from an EMBL/GenBank/DDBJ whole genome shotgun (WGS) entry which is preliminary data.</text>
</comment>
<gene>
    <name evidence="1" type="ORF">A3J43_04435</name>
</gene>
<dbReference type="Proteomes" id="UP000176604">
    <property type="component" value="Unassembled WGS sequence"/>
</dbReference>